<evidence type="ECO:0000313" key="2">
    <source>
        <dbReference type="WBParaSite" id="ES5_v2.g23877.t1"/>
    </source>
</evidence>
<organism evidence="1 2">
    <name type="scientific">Panagrolaimus sp. ES5</name>
    <dbReference type="NCBI Taxonomy" id="591445"/>
    <lineage>
        <taxon>Eukaryota</taxon>
        <taxon>Metazoa</taxon>
        <taxon>Ecdysozoa</taxon>
        <taxon>Nematoda</taxon>
        <taxon>Chromadorea</taxon>
        <taxon>Rhabditida</taxon>
        <taxon>Tylenchina</taxon>
        <taxon>Panagrolaimomorpha</taxon>
        <taxon>Panagrolaimoidea</taxon>
        <taxon>Panagrolaimidae</taxon>
        <taxon>Panagrolaimus</taxon>
    </lineage>
</organism>
<evidence type="ECO:0000313" key="1">
    <source>
        <dbReference type="Proteomes" id="UP000887579"/>
    </source>
</evidence>
<accession>A0AC34G2F2</accession>
<dbReference type="WBParaSite" id="ES5_v2.g23877.t1">
    <property type="protein sequence ID" value="ES5_v2.g23877.t1"/>
    <property type="gene ID" value="ES5_v2.g23877"/>
</dbReference>
<protein>
    <submittedName>
        <fullName evidence="2">Serpin domain-containing protein</fullName>
    </submittedName>
</protein>
<sequence>MTNAQADFTFNILRENGIDSSTILSPISIIIALSMAYLGAKENTAAEIRETIAKGIRENEIHPYFSTYLNDSKTFEFITLESANRIYFNQNLKLQDSYVDGIKKYYNGEFEQINFHQTSDAADKINQFVAKATHDKFQNITDPDSINPETSMFLINAIYFKAEWADKFWSFQTFETDFYSSPEKTTKVQMMSKETTFNIPYFENDEYEVLGLPYENHEATMFIILPRERFGLEKVMNEIDISVLIKNMAVSEKMEKEFYIKLPRFKIQSSIDLVEILKTFGIKNAFTEDANFSGISARQNMKISSFSHKALIETDENGSEATAVTQFHYIPLSGKFREPDTIVVDHPFLFIIADKKLNFLFAGTFFG</sequence>
<dbReference type="Proteomes" id="UP000887579">
    <property type="component" value="Unplaced"/>
</dbReference>
<reference evidence="2" key="1">
    <citation type="submission" date="2022-11" db="UniProtKB">
        <authorList>
            <consortium name="WormBaseParasite"/>
        </authorList>
    </citation>
    <scope>IDENTIFICATION</scope>
</reference>
<proteinExistence type="predicted"/>
<name>A0AC34G2F2_9BILA</name>